<dbReference type="AlphaFoldDB" id="A0A0N5B3Y6"/>
<accession>A0A0N5B3Y6</accession>
<sequence length="116" mass="13102">MFQHAFSFGKQPRLRWWEPASMYPLKYIHVTGGFATPINGHTTIRGPQLVERRTKALYASFSKQAGGKGEAKLAYRGAKVTVCLHLRAIRRGWGGDIPGVYLKPCVPYVAVKREHY</sequence>
<reference evidence="2" key="1">
    <citation type="submission" date="2017-02" db="UniProtKB">
        <authorList>
            <consortium name="WormBaseParasite"/>
        </authorList>
    </citation>
    <scope>IDENTIFICATION</scope>
</reference>
<dbReference type="WBParaSite" id="SPAL_0000078800.1">
    <property type="protein sequence ID" value="SPAL_0000078800.1"/>
    <property type="gene ID" value="SPAL_0000078800"/>
</dbReference>
<name>A0A0N5B3Y6_STREA</name>
<dbReference type="Proteomes" id="UP000046392">
    <property type="component" value="Unplaced"/>
</dbReference>
<evidence type="ECO:0000313" key="1">
    <source>
        <dbReference type="Proteomes" id="UP000046392"/>
    </source>
</evidence>
<organism evidence="1 2">
    <name type="scientific">Strongyloides papillosus</name>
    <name type="common">Intestinal threadworm</name>
    <dbReference type="NCBI Taxonomy" id="174720"/>
    <lineage>
        <taxon>Eukaryota</taxon>
        <taxon>Metazoa</taxon>
        <taxon>Ecdysozoa</taxon>
        <taxon>Nematoda</taxon>
        <taxon>Chromadorea</taxon>
        <taxon>Rhabditida</taxon>
        <taxon>Tylenchina</taxon>
        <taxon>Panagrolaimomorpha</taxon>
        <taxon>Strongyloidoidea</taxon>
        <taxon>Strongyloididae</taxon>
        <taxon>Strongyloides</taxon>
    </lineage>
</organism>
<keyword evidence="1" id="KW-1185">Reference proteome</keyword>
<evidence type="ECO:0000313" key="2">
    <source>
        <dbReference type="WBParaSite" id="SPAL_0000078800.1"/>
    </source>
</evidence>
<proteinExistence type="predicted"/>
<protein>
    <submittedName>
        <fullName evidence="2">Uncharacterized protein</fullName>
    </submittedName>
</protein>